<organism evidence="1 2">
    <name type="scientific">Roseateles hydrophilus</name>
    <dbReference type="NCBI Taxonomy" id="2975054"/>
    <lineage>
        <taxon>Bacteria</taxon>
        <taxon>Pseudomonadati</taxon>
        <taxon>Pseudomonadota</taxon>
        <taxon>Betaproteobacteria</taxon>
        <taxon>Burkholderiales</taxon>
        <taxon>Sphaerotilaceae</taxon>
        <taxon>Roseateles</taxon>
    </lineage>
</organism>
<comment type="caution">
    <text evidence="1">The sequence shown here is derived from an EMBL/GenBank/DDBJ whole genome shotgun (WGS) entry which is preliminary data.</text>
</comment>
<evidence type="ECO:0000313" key="1">
    <source>
        <dbReference type="EMBL" id="MCY4746034.1"/>
    </source>
</evidence>
<keyword evidence="1" id="KW-0675">Receptor</keyword>
<accession>A0ACC6CCP5</accession>
<keyword evidence="2" id="KW-1185">Reference proteome</keyword>
<proteinExistence type="predicted"/>
<gene>
    <name evidence="1" type="ORF">NYO99_13695</name>
</gene>
<name>A0ACC6CCP5_9BURK</name>
<evidence type="ECO:0000313" key="2">
    <source>
        <dbReference type="Proteomes" id="UP001076464"/>
    </source>
</evidence>
<protein>
    <submittedName>
        <fullName evidence="1">TonB-dependent receptor</fullName>
    </submittedName>
</protein>
<dbReference type="Proteomes" id="UP001076464">
    <property type="component" value="Unassembled WGS sequence"/>
</dbReference>
<sequence length="974" mass="102961">MFKRHARSAAVVAMLGTIAAVPAYAQDAEPQKLERIEITGSRIKSIGAESSSPITSVGKEDIGARQPVAVEEMMRGLPAAYPAIGPTVNNGSNGTASIDLRGLGTNRTLVLINGRRFVPATLGGTVDTNAIPVSLLERVDLVTGGASAVYGADAVSGVVNFITKRNFSGVEATTLYSTTEAGDGKRMKHDLTVGANLGEGRGNVVLHIGTTKTDPVVLGDRDFAQTVISSRTGTAGGFSQTAAPAVFQFPAPASTTLPGDRVIDATTGLLRAGNGLVPPDGYNTNPPNYFETPLKRTQATAMGHFRINDNAEVYGEFLHNRSLVTLNLAPSGTFLQSFAVPIGNPFITPAVRTQLCAAYGITAANCVAGAAGTQEINLLIGRRFVEAGPRVYNYDNTSNQYTFGLRGDLPLLEGWSYDAYYQSGRADQTLTTANGFSRTKTQQALRAFSTTSCSVTTGGCVPLNVFGGVGSITPEMLSYISIPTFQTTRVDQRVMAASASGEVSMVKSPWARNPLSLAFGYEDRKVTGGNKSDNVVQTSGELLGSGAPTPDRAGVIQFKETFVEANLPLVANKPLIHSLNMGLGYRDTDFKTAVTGKSYSSWKAGLDWAPMRGLRFRGEQQRATRAPNVNELYAPVVTGLATLSADPCAGSAISAGQAGVAGSLTNLCQQTGVPTGQIGNVPNPSASQAANTSGGNPNLGPEKADTTTIGLVWEPVGTAFSATVDFWRIKITDAITEPSASQVVDSCYTAARNPGLTYNAFCQMIARNPSSGGLSGNGFNGINTQSSNSGLLDYEGIDIGANYRFPLSNIGLDFGRLDFALQLSLLGKANFKALPVLDTIERDGHYGVDVGPNPYSNRRFSLRTSWTHKDMSASVVWRHIGATTVQTTGAANNRAGRFVKAYESIPEVDYFDLNLGYQVSKNLRASLTVNNLFDSKPPFVGTGIGNGTYNYGNTYPGAYDVVGRRYTVSLTANF</sequence>
<reference evidence="1" key="1">
    <citation type="submission" date="2022-08" db="EMBL/GenBank/DDBJ databases">
        <title>Genome sequencing of Pelomonas sp. UHG3.</title>
        <authorList>
            <person name="So Y."/>
        </authorList>
    </citation>
    <scope>NUCLEOTIDE SEQUENCE</scope>
    <source>
        <strain evidence="1">UHG3</strain>
    </source>
</reference>
<dbReference type="EMBL" id="JAPPUY010000003">
    <property type="protein sequence ID" value="MCY4746034.1"/>
    <property type="molecule type" value="Genomic_DNA"/>
</dbReference>